<feature type="compositionally biased region" description="Pro residues" evidence="3">
    <location>
        <begin position="1"/>
        <end position="13"/>
    </location>
</feature>
<feature type="region of interest" description="Disordered" evidence="3">
    <location>
        <begin position="71"/>
        <end position="101"/>
    </location>
</feature>
<organism evidence="5 6">
    <name type="scientific">Teratosphaeria nubilosa</name>
    <dbReference type="NCBI Taxonomy" id="161662"/>
    <lineage>
        <taxon>Eukaryota</taxon>
        <taxon>Fungi</taxon>
        <taxon>Dikarya</taxon>
        <taxon>Ascomycota</taxon>
        <taxon>Pezizomycotina</taxon>
        <taxon>Dothideomycetes</taxon>
        <taxon>Dothideomycetidae</taxon>
        <taxon>Mycosphaerellales</taxon>
        <taxon>Teratosphaeriaceae</taxon>
        <taxon>Teratosphaeria</taxon>
    </lineage>
</organism>
<dbReference type="PROSITE" id="PS50048">
    <property type="entry name" value="ZN2_CY6_FUNGAL_2"/>
    <property type="match status" value="1"/>
</dbReference>
<dbReference type="PANTHER" id="PTHR31668:SF4">
    <property type="entry name" value="TRANSCRIPTIONAL ACTIVATOR PROTEIN DAL81"/>
    <property type="match status" value="1"/>
</dbReference>
<evidence type="ECO:0000256" key="2">
    <source>
        <dbReference type="ARBA" id="ARBA00023242"/>
    </source>
</evidence>
<dbReference type="EMBL" id="ML995861">
    <property type="protein sequence ID" value="KAF2767113.1"/>
    <property type="molecule type" value="Genomic_DNA"/>
</dbReference>
<dbReference type="Gene3D" id="4.10.240.10">
    <property type="entry name" value="Zn(2)-C6 fungal-type DNA-binding domain"/>
    <property type="match status" value="1"/>
</dbReference>
<dbReference type="SUPFAM" id="SSF57701">
    <property type="entry name" value="Zn2/Cys6 DNA-binding domain"/>
    <property type="match status" value="1"/>
</dbReference>
<dbReference type="PROSITE" id="PS00463">
    <property type="entry name" value="ZN2_CY6_FUNGAL_1"/>
    <property type="match status" value="1"/>
</dbReference>
<dbReference type="GO" id="GO:0000981">
    <property type="term" value="F:DNA-binding transcription factor activity, RNA polymerase II-specific"/>
    <property type="evidence" value="ECO:0007669"/>
    <property type="project" value="InterPro"/>
</dbReference>
<dbReference type="GO" id="GO:0005634">
    <property type="term" value="C:nucleus"/>
    <property type="evidence" value="ECO:0007669"/>
    <property type="project" value="TreeGrafter"/>
</dbReference>
<dbReference type="Pfam" id="PF04082">
    <property type="entry name" value="Fungal_trans"/>
    <property type="match status" value="1"/>
</dbReference>
<keyword evidence="6" id="KW-1185">Reference proteome</keyword>
<feature type="domain" description="Zn(2)-C6 fungal-type" evidence="4">
    <location>
        <begin position="35"/>
        <end position="66"/>
    </location>
</feature>
<feature type="compositionally biased region" description="Polar residues" evidence="3">
    <location>
        <begin position="213"/>
        <end position="226"/>
    </location>
</feature>
<evidence type="ECO:0000313" key="5">
    <source>
        <dbReference type="EMBL" id="KAF2767113.1"/>
    </source>
</evidence>
<evidence type="ECO:0000256" key="3">
    <source>
        <dbReference type="SAM" id="MobiDB-lite"/>
    </source>
</evidence>
<name>A0A6G1L2F6_9PEZI</name>
<dbReference type="InterPro" id="IPR001138">
    <property type="entry name" value="Zn2Cys6_DnaBD"/>
</dbReference>
<dbReference type="SMART" id="SM00906">
    <property type="entry name" value="Fungal_trans"/>
    <property type="match status" value="1"/>
</dbReference>
<dbReference type="GO" id="GO:0006351">
    <property type="term" value="P:DNA-templated transcription"/>
    <property type="evidence" value="ECO:0007669"/>
    <property type="project" value="InterPro"/>
</dbReference>
<proteinExistence type="predicted"/>
<accession>A0A6G1L2F6</accession>
<evidence type="ECO:0000259" key="4">
    <source>
        <dbReference type="PROSITE" id="PS50048"/>
    </source>
</evidence>
<dbReference type="InterPro" id="IPR050797">
    <property type="entry name" value="Carb_Metab_Trans_Reg"/>
</dbReference>
<feature type="region of interest" description="Disordered" evidence="3">
    <location>
        <begin position="1"/>
        <end position="28"/>
    </location>
</feature>
<dbReference type="CDD" id="cd12148">
    <property type="entry name" value="fungal_TF_MHR"/>
    <property type="match status" value="1"/>
</dbReference>
<dbReference type="PANTHER" id="PTHR31668">
    <property type="entry name" value="GLUCOSE TRANSPORT TRANSCRIPTION REGULATOR RGT1-RELATED-RELATED"/>
    <property type="match status" value="1"/>
</dbReference>
<dbReference type="GO" id="GO:0003677">
    <property type="term" value="F:DNA binding"/>
    <property type="evidence" value="ECO:0007669"/>
    <property type="project" value="InterPro"/>
</dbReference>
<feature type="compositionally biased region" description="Polar residues" evidence="3">
    <location>
        <begin position="193"/>
        <end position="206"/>
    </location>
</feature>
<dbReference type="Proteomes" id="UP000799436">
    <property type="component" value="Unassembled WGS sequence"/>
</dbReference>
<dbReference type="AlphaFoldDB" id="A0A6G1L2F6"/>
<keyword evidence="2" id="KW-0539">Nucleus</keyword>
<protein>
    <recommendedName>
        <fullName evidence="4">Zn(2)-C6 fungal-type domain-containing protein</fullName>
    </recommendedName>
</protein>
<reference evidence="5" key="1">
    <citation type="journal article" date="2020" name="Stud. Mycol.">
        <title>101 Dothideomycetes genomes: a test case for predicting lifestyles and emergence of pathogens.</title>
        <authorList>
            <person name="Haridas S."/>
            <person name="Albert R."/>
            <person name="Binder M."/>
            <person name="Bloem J."/>
            <person name="Labutti K."/>
            <person name="Salamov A."/>
            <person name="Andreopoulos B."/>
            <person name="Baker S."/>
            <person name="Barry K."/>
            <person name="Bills G."/>
            <person name="Bluhm B."/>
            <person name="Cannon C."/>
            <person name="Castanera R."/>
            <person name="Culley D."/>
            <person name="Daum C."/>
            <person name="Ezra D."/>
            <person name="Gonzalez J."/>
            <person name="Henrissat B."/>
            <person name="Kuo A."/>
            <person name="Liang C."/>
            <person name="Lipzen A."/>
            <person name="Lutzoni F."/>
            <person name="Magnuson J."/>
            <person name="Mondo S."/>
            <person name="Nolan M."/>
            <person name="Ohm R."/>
            <person name="Pangilinan J."/>
            <person name="Park H.-J."/>
            <person name="Ramirez L."/>
            <person name="Alfaro M."/>
            <person name="Sun H."/>
            <person name="Tritt A."/>
            <person name="Yoshinaga Y."/>
            <person name="Zwiers L.-H."/>
            <person name="Turgeon B."/>
            <person name="Goodwin S."/>
            <person name="Spatafora J."/>
            <person name="Crous P."/>
            <person name="Grigoriev I."/>
        </authorList>
    </citation>
    <scope>NUCLEOTIDE SEQUENCE</scope>
    <source>
        <strain evidence="5">CBS 116005</strain>
    </source>
</reference>
<dbReference type="InterPro" id="IPR036864">
    <property type="entry name" value="Zn2-C6_fun-type_DNA-bd_sf"/>
</dbReference>
<dbReference type="SMART" id="SM00066">
    <property type="entry name" value="GAL4"/>
    <property type="match status" value="1"/>
</dbReference>
<gene>
    <name evidence="5" type="ORF">EJ03DRAFT_353411</name>
</gene>
<dbReference type="InterPro" id="IPR007219">
    <property type="entry name" value="XnlR_reg_dom"/>
</dbReference>
<feature type="region of interest" description="Disordered" evidence="3">
    <location>
        <begin position="181"/>
        <end position="226"/>
    </location>
</feature>
<evidence type="ECO:0000256" key="1">
    <source>
        <dbReference type="ARBA" id="ARBA00022723"/>
    </source>
</evidence>
<dbReference type="OrthoDB" id="408631at2759"/>
<dbReference type="GO" id="GO:0001080">
    <property type="term" value="P:nitrogen catabolite activation of transcription from RNA polymerase II promoter"/>
    <property type="evidence" value="ECO:0007669"/>
    <property type="project" value="TreeGrafter"/>
</dbReference>
<dbReference type="CDD" id="cd00067">
    <property type="entry name" value="GAL4"/>
    <property type="match status" value="1"/>
</dbReference>
<dbReference type="GO" id="GO:0008270">
    <property type="term" value="F:zinc ion binding"/>
    <property type="evidence" value="ECO:0007669"/>
    <property type="project" value="InterPro"/>
</dbReference>
<feature type="compositionally biased region" description="Polar residues" evidence="3">
    <location>
        <begin position="90"/>
        <end position="101"/>
    </location>
</feature>
<sequence length="766" mass="85515">MPTFPTKPQPASMPPQTQSDSTDRARAYKSRNKRPCDFCRYKKAACHLDHAPPCELCIRYNKECTFVESPAKRRRPNEQNGNHALKDFSKSSSLSNGAFETHMSQPPDTPFMAGGVSAADLHNDFMAWENGMPTPFHLPSMEIGPPDFGPFDPALYHEPTMSFEPLEPFSASTTVTEIGNCRPTNGHRHRSSIDTSPSTQSATLPTNLHLPFDTTSGEPSLDNQASSNAQIVGNTGEQDPFLLSRYRYDAYNEASFSSIRMRKMNSPEAGSNDIPVFFTIAHNALASKAQPVERSETMDRFRDELENTVSDEVGKRLIRLFYRYVQPYFPLSTREGRQERDEDGIRDPASIPTCILAAMYGHAIPFYAWDEKLCIEVYTPPDADALFKIAWQAVQATLHTPNLATLQTLLLLVQRRPTNKHVSDTPMKWTMMTTAVSIAQALGLNRDPTDWPLPAWEIKVRKRLAWATWVQDKWLSLNFGRSSHIQVDDWDVSPLTEDDFSDLDREDREGFGGLHFIKLCKLTVIVDDMLRDLFSLRATKKLQSSLEATLDVAKPLRIRLSEWYQSLPPGLLPQPLALVASPDSGIATGRGRSQSLQFGGSGKHNLSGHGSLHLAYITAKIELFRAMLRPKAVDGTSTAMSALRTGALAVGKEILEFVENLTAHELEAFWASYSRTNFTIASSFMILLFVTAPSATDARECLQLLTSWRSLLRIKSRSCDLLNLALLRLDGVFVAGMEKLIELSPAAQKAWDDNGSGRGENRAREP</sequence>
<dbReference type="Pfam" id="PF00172">
    <property type="entry name" value="Zn_clus"/>
    <property type="match status" value="1"/>
</dbReference>
<keyword evidence="1" id="KW-0479">Metal-binding</keyword>
<evidence type="ECO:0000313" key="6">
    <source>
        <dbReference type="Proteomes" id="UP000799436"/>
    </source>
</evidence>